<name>A0A1I7V889_LOALO</name>
<dbReference type="Proteomes" id="UP000095285">
    <property type="component" value="Unassembled WGS sequence"/>
</dbReference>
<reference evidence="3 4" key="2">
    <citation type="submission" date="2016-11" db="UniProtKB">
        <authorList>
            <consortium name="WormBaseParasite"/>
        </authorList>
    </citation>
    <scope>IDENTIFICATION</scope>
</reference>
<evidence type="ECO:0000256" key="1">
    <source>
        <dbReference type="SAM" id="MobiDB-lite"/>
    </source>
</evidence>
<accession>A0A1I7V889</accession>
<feature type="compositionally biased region" description="Polar residues" evidence="1">
    <location>
        <begin position="64"/>
        <end position="74"/>
    </location>
</feature>
<evidence type="ECO:0000313" key="3">
    <source>
        <dbReference type="WBParaSite" id="EN70_10956"/>
    </source>
</evidence>
<dbReference type="AlphaFoldDB" id="A0A1I7V889"/>
<feature type="region of interest" description="Disordered" evidence="1">
    <location>
        <begin position="61"/>
        <end position="142"/>
    </location>
</feature>
<dbReference type="WBParaSite" id="EN70_10957">
    <property type="protein sequence ID" value="EN70_10957"/>
    <property type="gene ID" value="EN70_10957"/>
</dbReference>
<organism evidence="2 4">
    <name type="scientific">Loa loa</name>
    <name type="common">Eye worm</name>
    <name type="synonym">Filaria loa</name>
    <dbReference type="NCBI Taxonomy" id="7209"/>
    <lineage>
        <taxon>Eukaryota</taxon>
        <taxon>Metazoa</taxon>
        <taxon>Ecdysozoa</taxon>
        <taxon>Nematoda</taxon>
        <taxon>Chromadorea</taxon>
        <taxon>Rhabditida</taxon>
        <taxon>Spirurina</taxon>
        <taxon>Spiruromorpha</taxon>
        <taxon>Filarioidea</taxon>
        <taxon>Onchocercidae</taxon>
        <taxon>Loa</taxon>
    </lineage>
</organism>
<reference evidence="2" key="1">
    <citation type="submission" date="2012-04" db="EMBL/GenBank/DDBJ databases">
        <title>The Genome Sequence of Loa loa.</title>
        <authorList>
            <consortium name="The Broad Institute Genome Sequencing Platform"/>
            <consortium name="Broad Institute Genome Sequencing Center for Infectious Disease"/>
            <person name="Nutman T.B."/>
            <person name="Fink D.L."/>
            <person name="Russ C."/>
            <person name="Young S."/>
            <person name="Zeng Q."/>
            <person name="Gargeya S."/>
            <person name="Alvarado L."/>
            <person name="Berlin A."/>
            <person name="Chapman S.B."/>
            <person name="Chen Z."/>
            <person name="Freedman E."/>
            <person name="Gellesch M."/>
            <person name="Goldberg J."/>
            <person name="Griggs A."/>
            <person name="Gujja S."/>
            <person name="Heilman E.R."/>
            <person name="Heiman D."/>
            <person name="Howarth C."/>
            <person name="Mehta T."/>
            <person name="Neiman D."/>
            <person name="Pearson M."/>
            <person name="Roberts A."/>
            <person name="Saif S."/>
            <person name="Shea T."/>
            <person name="Shenoy N."/>
            <person name="Sisk P."/>
            <person name="Stolte C."/>
            <person name="Sykes S."/>
            <person name="White J."/>
            <person name="Yandava C."/>
            <person name="Haas B."/>
            <person name="Henn M.R."/>
            <person name="Nusbaum C."/>
            <person name="Birren B."/>
        </authorList>
    </citation>
    <scope>NUCLEOTIDE SEQUENCE [LARGE SCALE GENOMIC DNA]</scope>
</reference>
<sequence>MITERIKQECGTKKVMKGENNPLRYTSYKPKSATTFREVIQTLRSPGYLLPYDVHEKRRLMQSRRGTTSFSPSKQRLAKYTPKKNIQEETVHRCITDINGDYDDYVDDNGDDDDDDGDNNDMDGTDNNNNNDDNDGNDGSDGYCITNKIGDF</sequence>
<proteinExistence type="predicted"/>
<feature type="compositionally biased region" description="Basic and acidic residues" evidence="1">
    <location>
        <begin position="85"/>
        <end position="95"/>
    </location>
</feature>
<evidence type="ECO:0000313" key="4">
    <source>
        <dbReference type="WBParaSite" id="EN70_10957"/>
    </source>
</evidence>
<protein>
    <submittedName>
        <fullName evidence="3 4">Doublecortin domain-containing protein</fullName>
    </submittedName>
</protein>
<keyword evidence="2" id="KW-1185">Reference proteome</keyword>
<feature type="compositionally biased region" description="Acidic residues" evidence="1">
    <location>
        <begin position="100"/>
        <end position="124"/>
    </location>
</feature>
<dbReference type="WBParaSite" id="EN70_10956">
    <property type="protein sequence ID" value="EN70_10956"/>
    <property type="gene ID" value="EN70_10956"/>
</dbReference>
<evidence type="ECO:0000313" key="2">
    <source>
        <dbReference type="Proteomes" id="UP000095285"/>
    </source>
</evidence>